<feature type="transmembrane region" description="Helical" evidence="11">
    <location>
        <begin position="206"/>
        <end position="225"/>
    </location>
</feature>
<evidence type="ECO:0000256" key="11">
    <source>
        <dbReference type="SAM" id="Phobius"/>
    </source>
</evidence>
<accession>A7TPB5</accession>
<evidence type="ECO:0000256" key="4">
    <source>
        <dbReference type="ARBA" id="ARBA00022692"/>
    </source>
</evidence>
<organism evidence="13">
    <name type="scientific">Vanderwaltozyma polyspora (strain ATCC 22028 / DSM 70294 / BCRC 21397 / CBS 2163 / NBRC 10782 / NRRL Y-8283 / UCD 57-17)</name>
    <name type="common">Kluyveromyces polysporus</name>
    <dbReference type="NCBI Taxonomy" id="436907"/>
    <lineage>
        <taxon>Eukaryota</taxon>
        <taxon>Fungi</taxon>
        <taxon>Dikarya</taxon>
        <taxon>Ascomycota</taxon>
        <taxon>Saccharomycotina</taxon>
        <taxon>Saccharomycetes</taxon>
        <taxon>Saccharomycetales</taxon>
        <taxon>Saccharomycetaceae</taxon>
        <taxon>Vanderwaltozyma</taxon>
    </lineage>
</organism>
<dbReference type="InterPro" id="IPR050324">
    <property type="entry name" value="CDP-alcohol_PTase-I"/>
</dbReference>
<dbReference type="RefSeq" id="XP_001643760.1">
    <property type="nucleotide sequence ID" value="XM_001643710.1"/>
</dbReference>
<dbReference type="InterPro" id="IPR048254">
    <property type="entry name" value="CDP_ALCOHOL_P_TRANSF_CS"/>
</dbReference>
<comment type="similarity">
    <text evidence="10">Belongs to the CDP-alcohol phosphatidyltransferase class-I family.</text>
</comment>
<keyword evidence="5 11" id="KW-1133">Transmembrane helix</keyword>
<dbReference type="GO" id="GO:0007006">
    <property type="term" value="P:mitochondrial membrane organization"/>
    <property type="evidence" value="ECO:0007669"/>
    <property type="project" value="EnsemblFungi"/>
</dbReference>
<evidence type="ECO:0000313" key="13">
    <source>
        <dbReference type="Proteomes" id="UP000000267"/>
    </source>
</evidence>
<dbReference type="GO" id="GO:0032049">
    <property type="term" value="P:cardiolipin biosynthetic process"/>
    <property type="evidence" value="ECO:0007669"/>
    <property type="project" value="TreeGrafter"/>
</dbReference>
<evidence type="ECO:0000256" key="5">
    <source>
        <dbReference type="ARBA" id="ARBA00022989"/>
    </source>
</evidence>
<dbReference type="KEGG" id="vpo:Kpol_1019p22"/>
<dbReference type="OMA" id="TANHICW"/>
<keyword evidence="9" id="KW-1208">Phospholipid metabolism</keyword>
<reference evidence="12 13" key="1">
    <citation type="journal article" date="2007" name="Proc. Natl. Acad. Sci. U.S.A.">
        <title>Independent sorting-out of thousands of duplicated gene pairs in two yeast species descended from a whole-genome duplication.</title>
        <authorList>
            <person name="Scannell D.R."/>
            <person name="Frank A.C."/>
            <person name="Conant G.C."/>
            <person name="Byrne K.P."/>
            <person name="Woolfit M."/>
            <person name="Wolfe K.H."/>
        </authorList>
    </citation>
    <scope>NUCLEOTIDE SEQUENCE [LARGE SCALE GENOMIC DNA]</scope>
    <source>
        <strain evidence="13">ATCC 22028 / DSM 70294 / BCRC 21397 / CBS 2163 / NBRC 10782 / NRRL Y-8283 / UCD 57-17</strain>
    </source>
</reference>
<dbReference type="InParanoid" id="A7TPB5"/>
<feature type="transmembrane region" description="Helical" evidence="11">
    <location>
        <begin position="253"/>
        <end position="271"/>
    </location>
</feature>
<evidence type="ECO:0000256" key="7">
    <source>
        <dbReference type="ARBA" id="ARBA00023136"/>
    </source>
</evidence>
<evidence type="ECO:0000256" key="6">
    <source>
        <dbReference type="ARBA" id="ARBA00023098"/>
    </source>
</evidence>
<dbReference type="GeneID" id="5544012"/>
<dbReference type="InterPro" id="IPR000462">
    <property type="entry name" value="CDP-OH_P_trans"/>
</dbReference>
<keyword evidence="13" id="KW-1185">Reference proteome</keyword>
<dbReference type="GO" id="GO:0016020">
    <property type="term" value="C:membrane"/>
    <property type="evidence" value="ECO:0007669"/>
    <property type="project" value="UniProtKB-SubCell"/>
</dbReference>
<dbReference type="PhylomeDB" id="A7TPB5"/>
<name>A7TPB5_VANPO</name>
<protein>
    <recommendedName>
        <fullName evidence="14">CDP-diacylglycerol-glycerol-3-phosphate 3-phosphatidyltransferase</fullName>
    </recommendedName>
</protein>
<evidence type="ECO:0000313" key="12">
    <source>
        <dbReference type="EMBL" id="EDO15902.1"/>
    </source>
</evidence>
<dbReference type="GO" id="GO:0043337">
    <property type="term" value="F:cardiolipin synthase (CMP-forming)"/>
    <property type="evidence" value="ECO:0007669"/>
    <property type="project" value="EnsemblFungi"/>
</dbReference>
<dbReference type="AlphaFoldDB" id="A7TPB5"/>
<keyword evidence="4 11" id="KW-0812">Transmembrane</keyword>
<dbReference type="Gene3D" id="1.20.120.1760">
    <property type="match status" value="1"/>
</dbReference>
<dbReference type="Proteomes" id="UP000000267">
    <property type="component" value="Unassembled WGS sequence"/>
</dbReference>
<dbReference type="PANTHER" id="PTHR14269">
    <property type="entry name" value="CDP-DIACYLGLYCEROL--GLYCEROL-3-PHOSPHATE 3-PHOSPHATIDYLTRANSFERASE-RELATED"/>
    <property type="match status" value="1"/>
</dbReference>
<dbReference type="Pfam" id="PF01066">
    <property type="entry name" value="CDP-OH_P_transf"/>
    <property type="match status" value="1"/>
</dbReference>
<gene>
    <name evidence="12" type="ORF">Kpol_1019p22</name>
</gene>
<evidence type="ECO:0000256" key="10">
    <source>
        <dbReference type="RuleBase" id="RU003750"/>
    </source>
</evidence>
<keyword evidence="6" id="KW-0443">Lipid metabolism</keyword>
<dbReference type="InterPro" id="IPR043130">
    <property type="entry name" value="CDP-OH_PTrfase_TM_dom"/>
</dbReference>
<keyword evidence="7 11" id="KW-0472">Membrane</keyword>
<evidence type="ECO:0000256" key="8">
    <source>
        <dbReference type="ARBA" id="ARBA00023209"/>
    </source>
</evidence>
<dbReference type="OrthoDB" id="10020554at2759"/>
<dbReference type="GO" id="GO:0005739">
    <property type="term" value="C:mitochondrion"/>
    <property type="evidence" value="ECO:0007669"/>
    <property type="project" value="TreeGrafter"/>
</dbReference>
<feature type="transmembrane region" description="Helical" evidence="11">
    <location>
        <begin position="144"/>
        <end position="167"/>
    </location>
</feature>
<dbReference type="STRING" id="436907.A7TPB5"/>
<feature type="transmembrane region" description="Helical" evidence="11">
    <location>
        <begin position="60"/>
        <end position="82"/>
    </location>
</feature>
<evidence type="ECO:0008006" key="14">
    <source>
        <dbReference type="Google" id="ProtNLM"/>
    </source>
</evidence>
<dbReference type="EMBL" id="DS480440">
    <property type="protein sequence ID" value="EDO15902.1"/>
    <property type="molecule type" value="Genomic_DNA"/>
</dbReference>
<evidence type="ECO:0000256" key="3">
    <source>
        <dbReference type="ARBA" id="ARBA00022679"/>
    </source>
</evidence>
<keyword evidence="2" id="KW-0444">Lipid biosynthesis</keyword>
<evidence type="ECO:0000256" key="1">
    <source>
        <dbReference type="ARBA" id="ARBA00004141"/>
    </source>
</evidence>
<comment type="subcellular location">
    <subcellularLocation>
        <location evidence="1">Membrane</location>
        <topology evidence="1">Multi-pass membrane protein</topology>
    </subcellularLocation>
</comment>
<proteinExistence type="inferred from homology"/>
<dbReference type="GO" id="GO:0006612">
    <property type="term" value="P:protein targeting to membrane"/>
    <property type="evidence" value="ECO:0007669"/>
    <property type="project" value="EnsemblFungi"/>
</dbReference>
<dbReference type="PROSITE" id="PS00379">
    <property type="entry name" value="CDP_ALCOHOL_P_TRANSF"/>
    <property type="match status" value="1"/>
</dbReference>
<dbReference type="HOGENOM" id="CLU_051314_0_2_1"/>
<dbReference type="eggNOG" id="KOG1617">
    <property type="taxonomic scope" value="Eukaryota"/>
</dbReference>
<keyword evidence="8" id="KW-0594">Phospholipid biosynthesis</keyword>
<evidence type="ECO:0000256" key="2">
    <source>
        <dbReference type="ARBA" id="ARBA00022516"/>
    </source>
</evidence>
<dbReference type="FunCoup" id="A7TPB5">
    <property type="interactions" value="380"/>
</dbReference>
<dbReference type="GO" id="GO:0006873">
    <property type="term" value="P:intracellular monoatomic ion homeostasis"/>
    <property type="evidence" value="ECO:0007669"/>
    <property type="project" value="EnsemblFungi"/>
</dbReference>
<dbReference type="PANTHER" id="PTHR14269:SF60">
    <property type="entry name" value="CARDIOLIPIN SYNTHASE (CMP-FORMING)"/>
    <property type="match status" value="1"/>
</dbReference>
<sequence length="279" mass="31747">MLLLNTIGLRSLRVRSIPSIFRIHVAKQVNRGNFISQRYYSDNSNSPQKMDSKIIGKKSLTLPNIITLSRIACAPFIGGYILTNNFTPAFYLFAYSCVTDFLDGYIARKYNLRSVAGTILDPMADKILMIVATASLALPPGPQIIPMSIASLILGRDALLAANSFFVRFTSMKQKYSTVTWKSYWDFFNFPSVEVKPTLISKWNTFLQMIYLGWGVILLMINHMTEDKEGKENKNTDIDKNHWSWWCQKGFEYMGYVVGITTVLSGSSYFFRKDTAKLL</sequence>
<keyword evidence="3 10" id="KW-0808">Transferase</keyword>
<evidence type="ECO:0000256" key="9">
    <source>
        <dbReference type="ARBA" id="ARBA00023264"/>
    </source>
</evidence>